<dbReference type="PIRSF" id="PIRSF010521">
    <property type="entry name" value="DUF922_bac"/>
    <property type="match status" value="1"/>
</dbReference>
<proteinExistence type="predicted"/>
<dbReference type="GO" id="GO:0006508">
    <property type="term" value="P:proteolysis"/>
    <property type="evidence" value="ECO:0007669"/>
    <property type="project" value="UniProtKB-KW"/>
</dbReference>
<protein>
    <submittedName>
        <fullName evidence="2">Secreted Zn-dependent protease</fullName>
    </submittedName>
</protein>
<comment type="caution">
    <text evidence="2">The sequence shown here is derived from an EMBL/GenBank/DDBJ whole genome shotgun (WGS) entry which is preliminary data.</text>
</comment>
<dbReference type="GO" id="GO:0008233">
    <property type="term" value="F:peptidase activity"/>
    <property type="evidence" value="ECO:0007669"/>
    <property type="project" value="UniProtKB-KW"/>
</dbReference>
<feature type="signal peptide" evidence="1">
    <location>
        <begin position="1"/>
        <end position="26"/>
    </location>
</feature>
<sequence length="208" mass="23476">MKLPYGLAPAALASLFLLTCTHQAPAQAIVRKTVSYFSIGGHTAEDLDRELQTAGPFTNSTNSRHPGATKIKFDGELNYVQKNGRCSIGTIKVIVKAHMILPRWKYRRHATKDLAMIWDALSSDIERHEARHAEIAKQHAHWLDNALRALPPMANCSVLQDKVAQISDEAIAAHDKDQMRFDRVEAINFERRMIRILQTRLQRSNTGK</sequence>
<accession>A0ABS4DZ70</accession>
<keyword evidence="3" id="KW-1185">Reference proteome</keyword>
<keyword evidence="1" id="KW-0732">Signal</keyword>
<gene>
    <name evidence="2" type="ORF">J2Z17_002434</name>
</gene>
<evidence type="ECO:0000313" key="3">
    <source>
        <dbReference type="Proteomes" id="UP000759443"/>
    </source>
</evidence>
<keyword evidence="2" id="KW-0378">Hydrolase</keyword>
<evidence type="ECO:0000256" key="1">
    <source>
        <dbReference type="SAM" id="SignalP"/>
    </source>
</evidence>
<organism evidence="2 3">
    <name type="scientific">Rhizobium halophytocola</name>
    <dbReference type="NCBI Taxonomy" id="735519"/>
    <lineage>
        <taxon>Bacteria</taxon>
        <taxon>Pseudomonadati</taxon>
        <taxon>Pseudomonadota</taxon>
        <taxon>Alphaproteobacteria</taxon>
        <taxon>Hyphomicrobiales</taxon>
        <taxon>Rhizobiaceae</taxon>
        <taxon>Rhizobium/Agrobacterium group</taxon>
        <taxon>Rhizobium</taxon>
    </lineage>
</organism>
<dbReference type="InterPro" id="IPR010321">
    <property type="entry name" value="DUF922"/>
</dbReference>
<keyword evidence="2" id="KW-0645">Protease</keyword>
<evidence type="ECO:0000313" key="2">
    <source>
        <dbReference type="EMBL" id="MBP1850991.1"/>
    </source>
</evidence>
<name>A0ABS4DZ70_9HYPH</name>
<dbReference type="RefSeq" id="WP_209945286.1">
    <property type="nucleotide sequence ID" value="NZ_JAGGJU010000006.1"/>
</dbReference>
<feature type="chain" id="PRO_5045402816" evidence="1">
    <location>
        <begin position="27"/>
        <end position="208"/>
    </location>
</feature>
<dbReference type="EMBL" id="JAGGJU010000006">
    <property type="protein sequence ID" value="MBP1850991.1"/>
    <property type="molecule type" value="Genomic_DNA"/>
</dbReference>
<dbReference type="Pfam" id="PF06037">
    <property type="entry name" value="DUF922"/>
    <property type="match status" value="1"/>
</dbReference>
<reference evidence="2 3" key="1">
    <citation type="submission" date="2021-03" db="EMBL/GenBank/DDBJ databases">
        <title>Genomic Encyclopedia of Type Strains, Phase IV (KMG-IV): sequencing the most valuable type-strain genomes for metagenomic binning, comparative biology and taxonomic classification.</title>
        <authorList>
            <person name="Goeker M."/>
        </authorList>
    </citation>
    <scope>NUCLEOTIDE SEQUENCE [LARGE SCALE GENOMIC DNA]</scope>
    <source>
        <strain evidence="2 3">DSM 21600</strain>
    </source>
</reference>
<dbReference type="Proteomes" id="UP000759443">
    <property type="component" value="Unassembled WGS sequence"/>
</dbReference>